<dbReference type="AlphaFoldDB" id="A0A1B1N6I5"/>
<dbReference type="KEGG" id="pyg:AWM70_01870"/>
<dbReference type="Pfam" id="PF03551">
    <property type="entry name" value="PadR"/>
    <property type="match status" value="1"/>
</dbReference>
<evidence type="ECO:0000313" key="3">
    <source>
        <dbReference type="Proteomes" id="UP000092573"/>
    </source>
</evidence>
<evidence type="ECO:0000259" key="1">
    <source>
        <dbReference type="Pfam" id="PF03551"/>
    </source>
</evidence>
<proteinExistence type="predicted"/>
<dbReference type="Proteomes" id="UP000092573">
    <property type="component" value="Chromosome"/>
</dbReference>
<sequence>MSVRSQLLKGILEGCILAVISQETIYGYELTLKLHAMQIEVSEGSIYPILLRLQKEKLIVGEMKKSPSGPNRKYYTLTRKGEEALDEFKKHWENLRDPVDHLLQRGGRV</sequence>
<name>A0A1B1N6I5_9BACL</name>
<dbReference type="PANTHER" id="PTHR33169">
    <property type="entry name" value="PADR-FAMILY TRANSCRIPTIONAL REGULATOR"/>
    <property type="match status" value="1"/>
</dbReference>
<protein>
    <submittedName>
        <fullName evidence="2">PadR family transcriptional regulator</fullName>
    </submittedName>
</protein>
<dbReference type="InterPro" id="IPR036390">
    <property type="entry name" value="WH_DNA-bd_sf"/>
</dbReference>
<dbReference type="Gene3D" id="1.10.10.10">
    <property type="entry name" value="Winged helix-like DNA-binding domain superfamily/Winged helix DNA-binding domain"/>
    <property type="match status" value="1"/>
</dbReference>
<dbReference type="InterPro" id="IPR052509">
    <property type="entry name" value="Metal_resp_DNA-bind_regulator"/>
</dbReference>
<gene>
    <name evidence="2" type="ORF">AWM70_01870</name>
</gene>
<dbReference type="STRING" id="1462996.AWM70_01870"/>
<dbReference type="EMBL" id="CP014167">
    <property type="protein sequence ID" value="ANS77046.1"/>
    <property type="molecule type" value="Genomic_DNA"/>
</dbReference>
<dbReference type="PANTHER" id="PTHR33169:SF25">
    <property type="entry name" value="DNA-BINDING PROTEIN YIZB-RELATED"/>
    <property type="match status" value="1"/>
</dbReference>
<dbReference type="InterPro" id="IPR005149">
    <property type="entry name" value="Tscrpt_reg_PadR_N"/>
</dbReference>
<keyword evidence="3" id="KW-1185">Reference proteome</keyword>
<evidence type="ECO:0000313" key="2">
    <source>
        <dbReference type="EMBL" id="ANS77046.1"/>
    </source>
</evidence>
<dbReference type="SUPFAM" id="SSF46785">
    <property type="entry name" value="Winged helix' DNA-binding domain"/>
    <property type="match status" value="1"/>
</dbReference>
<dbReference type="InterPro" id="IPR036388">
    <property type="entry name" value="WH-like_DNA-bd_sf"/>
</dbReference>
<dbReference type="OrthoDB" id="9791785at2"/>
<reference evidence="2 3" key="1">
    <citation type="submission" date="2016-01" db="EMBL/GenBank/DDBJ databases">
        <title>Complete Genome Sequence of Paenibacillus yonginensis DCY84, a novel Plant Growth-Promoting Bacteria with Elicitation of Induced Systemic Resistance.</title>
        <authorList>
            <person name="Kim Y.J."/>
            <person name="Yang D.C."/>
            <person name="Sukweenadhi J."/>
        </authorList>
    </citation>
    <scope>NUCLEOTIDE SEQUENCE [LARGE SCALE GENOMIC DNA]</scope>
    <source>
        <strain evidence="2 3">DCY84</strain>
    </source>
</reference>
<organism evidence="2 3">
    <name type="scientific">Paenibacillus yonginensis</name>
    <dbReference type="NCBI Taxonomy" id="1462996"/>
    <lineage>
        <taxon>Bacteria</taxon>
        <taxon>Bacillati</taxon>
        <taxon>Bacillota</taxon>
        <taxon>Bacilli</taxon>
        <taxon>Bacillales</taxon>
        <taxon>Paenibacillaceae</taxon>
        <taxon>Paenibacillus</taxon>
    </lineage>
</organism>
<dbReference type="RefSeq" id="WP_068700277.1">
    <property type="nucleotide sequence ID" value="NZ_CP014167.1"/>
</dbReference>
<accession>A0A1B1N6I5</accession>
<feature type="domain" description="Transcription regulator PadR N-terminal" evidence="1">
    <location>
        <begin position="16"/>
        <end position="86"/>
    </location>
</feature>